<dbReference type="EMBL" id="BLLN01000003">
    <property type="protein sequence ID" value="GFH72722.1"/>
    <property type="molecule type" value="Genomic_DNA"/>
</dbReference>
<proteinExistence type="predicted"/>
<feature type="region of interest" description="Disordered" evidence="1">
    <location>
        <begin position="210"/>
        <end position="235"/>
    </location>
</feature>
<gene>
    <name evidence="2" type="ORF">Sdia_34900</name>
</gene>
<organism evidence="2 3">
    <name type="scientific">Streptomyces diastaticus subsp. diastaticus</name>
    <dbReference type="NCBI Taxonomy" id="68040"/>
    <lineage>
        <taxon>Bacteria</taxon>
        <taxon>Bacillati</taxon>
        <taxon>Actinomycetota</taxon>
        <taxon>Actinomycetes</taxon>
        <taxon>Kitasatosporales</taxon>
        <taxon>Streptomycetaceae</taxon>
        <taxon>Streptomyces</taxon>
        <taxon>Streptomyces diastaticus group</taxon>
    </lineage>
</organism>
<evidence type="ECO:0000313" key="2">
    <source>
        <dbReference type="EMBL" id="GFH72722.1"/>
    </source>
</evidence>
<accession>A0ABQ1CR03</accession>
<evidence type="ECO:0000313" key="3">
    <source>
        <dbReference type="Proteomes" id="UP000472710"/>
    </source>
</evidence>
<comment type="caution">
    <text evidence="2">The sequence shown here is derived from an EMBL/GenBank/DDBJ whole genome shotgun (WGS) entry which is preliminary data.</text>
</comment>
<dbReference type="GeneID" id="95073514"/>
<dbReference type="RefSeq" id="WP_229831660.1">
    <property type="nucleotide sequence ID" value="NZ_BLLN01000003.1"/>
</dbReference>
<keyword evidence="3" id="KW-1185">Reference proteome</keyword>
<sequence length="398" mass="42464">MPKIASSPSSVSTVPAGSPQTLPFLLTSQQGEAARTLLRYVASLKLPGPDAQLVAAVVAIRAARGGVGNLTGTDLSALRLGDARGAVDALRGLGWQMDDALFDGDPATPVPITVPDLARETGHPLPFGKNVRSRVSGWTTKTVSAKPVKKLPPAARLAGLFVAAYSTSKLIGQIPPDLPEICRATLPDLLRKGFLAELSEERCRLDPAVRHLSGMRPPTPEEQAAKLPEGDTEAVRPSTPGFQFNVDAWAQWKRTATPALRRHVESVEYCAVCALPPEQVAEAFMAPGRPQFFSKNVKAAYGEWKNAHPDRGLLAAEFTVAFRAEHGHGPSYRQLCSGLGWDVKHSLRGFIVGRLLANEWLTDTSSVPWTLRPGKAAQAEGIVLPKARSSAVSAHAGP</sequence>
<dbReference type="Proteomes" id="UP000472710">
    <property type="component" value="Unassembled WGS sequence"/>
</dbReference>
<evidence type="ECO:0000256" key="1">
    <source>
        <dbReference type="SAM" id="MobiDB-lite"/>
    </source>
</evidence>
<reference evidence="2 3" key="1">
    <citation type="submission" date="2020-02" db="EMBL/GenBank/DDBJ databases">
        <title>Whole genome shotgun sequence of Streptomyces diastaticus subsp. diastaticus NBRC 13412.</title>
        <authorList>
            <person name="Ichikawa N."/>
            <person name="Komaki H."/>
            <person name="Tamura T."/>
        </authorList>
    </citation>
    <scope>NUCLEOTIDE SEQUENCE [LARGE SCALE GENOMIC DNA]</scope>
    <source>
        <strain evidence="2 3">NBRC 13412</strain>
    </source>
</reference>
<name>A0ABQ1CR03_STRDI</name>
<protein>
    <submittedName>
        <fullName evidence="2">Uncharacterized protein</fullName>
    </submittedName>
</protein>